<evidence type="ECO:0000313" key="3">
    <source>
        <dbReference type="Proteomes" id="UP000094313"/>
    </source>
</evidence>
<keyword evidence="3" id="KW-1185">Reference proteome</keyword>
<evidence type="ECO:0000313" key="2">
    <source>
        <dbReference type="EMBL" id="AOM78131.1"/>
    </source>
</evidence>
<dbReference type="EMBL" id="CP017141">
    <property type="protein sequence ID" value="AOM78131.1"/>
    <property type="molecule type" value="Genomic_DNA"/>
</dbReference>
<evidence type="ECO:0008006" key="4">
    <source>
        <dbReference type="Google" id="ProtNLM"/>
    </source>
</evidence>
<reference evidence="2 3" key="1">
    <citation type="submission" date="2016-08" db="EMBL/GenBank/DDBJ databases">
        <authorList>
            <person name="Seilhamer J.J."/>
        </authorList>
    </citation>
    <scope>NUCLEOTIDE SEQUENCE [LARGE SCALE GENOMIC DNA]</scope>
    <source>
        <strain evidence="2 3">DX4</strain>
    </source>
</reference>
<keyword evidence="1" id="KW-1133">Transmembrane helix</keyword>
<organism evidence="2 3">
    <name type="scientific">Pedobacter steynii</name>
    <dbReference type="NCBI Taxonomy" id="430522"/>
    <lineage>
        <taxon>Bacteria</taxon>
        <taxon>Pseudomonadati</taxon>
        <taxon>Bacteroidota</taxon>
        <taxon>Sphingobacteriia</taxon>
        <taxon>Sphingobacteriales</taxon>
        <taxon>Sphingobacteriaceae</taxon>
        <taxon>Pedobacter</taxon>
    </lineage>
</organism>
<proteinExistence type="predicted"/>
<evidence type="ECO:0000256" key="1">
    <source>
        <dbReference type="SAM" id="Phobius"/>
    </source>
</evidence>
<gene>
    <name evidence="2" type="ORF">BFS30_13685</name>
</gene>
<protein>
    <recommendedName>
        <fullName evidence="4">6-phosphogluconate dehydrogenase</fullName>
    </recommendedName>
</protein>
<keyword evidence="1" id="KW-0472">Membrane</keyword>
<feature type="transmembrane region" description="Helical" evidence="1">
    <location>
        <begin position="7"/>
        <end position="26"/>
    </location>
</feature>
<dbReference type="OrthoDB" id="9794557at2"/>
<dbReference type="AlphaFoldDB" id="A0A1D7QHH4"/>
<sequence>MKSKKTLFIILGVLILILAGFFYFRYNFVLGEGVKAGELNYVVKKGYLFKTYEGKLIQSGIRSKQTGNIQSNEFEFSVEDKAIAEKMMLNSGKVFELRYKEYIGALPWRGYSPFVVYEIISIK</sequence>
<dbReference type="KEGG" id="psty:BFS30_13685"/>
<keyword evidence="1" id="KW-0812">Transmembrane</keyword>
<accession>A0A1D7QHH4</accession>
<dbReference type="Proteomes" id="UP000094313">
    <property type="component" value="Chromosome"/>
</dbReference>
<name>A0A1D7QHH4_9SPHI</name>
<dbReference type="RefSeq" id="WP_069379800.1">
    <property type="nucleotide sequence ID" value="NZ_CP017141.1"/>
</dbReference>